<evidence type="ECO:0000313" key="2">
    <source>
        <dbReference type="Proteomes" id="UP001057134"/>
    </source>
</evidence>
<reference evidence="1" key="1">
    <citation type="submission" date="2018-02" db="EMBL/GenBank/DDBJ databases">
        <authorList>
            <person name="Kim S.-K."/>
            <person name="Jung H.-I."/>
            <person name="Lee S.-W."/>
        </authorList>
    </citation>
    <scope>NUCLEOTIDE SEQUENCE</scope>
    <source>
        <strain evidence="1">SK3146</strain>
    </source>
</reference>
<name>A0ABY4RVJ5_9BACL</name>
<evidence type="ECO:0000313" key="1">
    <source>
        <dbReference type="EMBL" id="UQZ86679.1"/>
    </source>
</evidence>
<proteinExistence type="predicted"/>
<reference evidence="1" key="2">
    <citation type="journal article" date="2021" name="J Anim Sci Technol">
        <title>Complete genome sequence of Paenibacillus konkukensis sp. nov. SK3146 as a potential probiotic strain.</title>
        <authorList>
            <person name="Jung H.I."/>
            <person name="Park S."/>
            <person name="Niu K.M."/>
            <person name="Lee S.W."/>
            <person name="Kothari D."/>
            <person name="Yi K.J."/>
            <person name="Kim S.K."/>
        </authorList>
    </citation>
    <scope>NUCLEOTIDE SEQUENCE</scope>
    <source>
        <strain evidence="1">SK3146</strain>
    </source>
</reference>
<accession>A0ABY4RVJ5</accession>
<keyword evidence="2" id="KW-1185">Reference proteome</keyword>
<dbReference type="EMBL" id="CP027059">
    <property type="protein sequence ID" value="UQZ86679.1"/>
    <property type="molecule type" value="Genomic_DNA"/>
</dbReference>
<organism evidence="1 2">
    <name type="scientific">Paenibacillus konkukensis</name>
    <dbReference type="NCBI Taxonomy" id="2020716"/>
    <lineage>
        <taxon>Bacteria</taxon>
        <taxon>Bacillati</taxon>
        <taxon>Bacillota</taxon>
        <taxon>Bacilli</taxon>
        <taxon>Bacillales</taxon>
        <taxon>Paenibacillaceae</taxon>
        <taxon>Paenibacillus</taxon>
    </lineage>
</organism>
<protein>
    <submittedName>
        <fullName evidence="1">Uncharacterized protein</fullName>
    </submittedName>
</protein>
<dbReference type="Proteomes" id="UP001057134">
    <property type="component" value="Chromosome"/>
</dbReference>
<dbReference type="RefSeq" id="WP_249862195.1">
    <property type="nucleotide sequence ID" value="NZ_CP027059.1"/>
</dbReference>
<gene>
    <name evidence="1" type="ORF">SK3146_05972</name>
</gene>
<sequence>MKSYMDEFTRSFIDDHLDLYRYAVHLGDQAWADELLETLRHYKEHVRQEMYRINRKELWRQFDAVNLQLLQAYNKLQDGPDEETQARLHRLIRQLKLQRIAITNQICVSKQAANWMPYRT</sequence>